<protein>
    <recommendedName>
        <fullName evidence="1">Retrotransposon gag domain-containing protein</fullName>
    </recommendedName>
</protein>
<reference evidence="2 3" key="1">
    <citation type="submission" date="2016-05" db="EMBL/GenBank/DDBJ databases">
        <title>A degradative enzymes factory behind the ericoid mycorrhizal symbiosis.</title>
        <authorList>
            <consortium name="DOE Joint Genome Institute"/>
            <person name="Martino E."/>
            <person name="Morin E."/>
            <person name="Grelet G."/>
            <person name="Kuo A."/>
            <person name="Kohler A."/>
            <person name="Daghino S."/>
            <person name="Barry K."/>
            <person name="Choi C."/>
            <person name="Cichocki N."/>
            <person name="Clum A."/>
            <person name="Copeland A."/>
            <person name="Hainaut M."/>
            <person name="Haridas S."/>
            <person name="Labutti K."/>
            <person name="Lindquist E."/>
            <person name="Lipzen A."/>
            <person name="Khouja H.-R."/>
            <person name="Murat C."/>
            <person name="Ohm R."/>
            <person name="Olson A."/>
            <person name="Spatafora J."/>
            <person name="Veneault-Fourrey C."/>
            <person name="Henrissat B."/>
            <person name="Grigoriev I."/>
            <person name="Martin F."/>
            <person name="Perotto S."/>
        </authorList>
    </citation>
    <scope>NUCLEOTIDE SEQUENCE [LARGE SCALE GENOMIC DNA]</scope>
    <source>
        <strain evidence="2 3">UAMH 7357</strain>
    </source>
</reference>
<dbReference type="OrthoDB" id="3557951at2759"/>
<dbReference type="Proteomes" id="UP000235672">
    <property type="component" value="Unassembled WGS sequence"/>
</dbReference>
<evidence type="ECO:0000313" key="3">
    <source>
        <dbReference type="Proteomes" id="UP000235672"/>
    </source>
</evidence>
<dbReference type="AlphaFoldDB" id="A0A2J6Q5F9"/>
<dbReference type="STRING" id="1745343.A0A2J6Q5F9"/>
<organism evidence="2 3">
    <name type="scientific">Hyaloscypha hepaticicola</name>
    <dbReference type="NCBI Taxonomy" id="2082293"/>
    <lineage>
        <taxon>Eukaryota</taxon>
        <taxon>Fungi</taxon>
        <taxon>Dikarya</taxon>
        <taxon>Ascomycota</taxon>
        <taxon>Pezizomycotina</taxon>
        <taxon>Leotiomycetes</taxon>
        <taxon>Helotiales</taxon>
        <taxon>Hyaloscyphaceae</taxon>
        <taxon>Hyaloscypha</taxon>
    </lineage>
</organism>
<keyword evidence="3" id="KW-1185">Reference proteome</keyword>
<dbReference type="InterPro" id="IPR005162">
    <property type="entry name" value="Retrotrans_gag_dom"/>
</dbReference>
<evidence type="ECO:0000313" key="2">
    <source>
        <dbReference type="EMBL" id="PMD21483.1"/>
    </source>
</evidence>
<proteinExistence type="predicted"/>
<gene>
    <name evidence="2" type="ORF">NA56DRAFT_572376</name>
</gene>
<feature type="non-terminal residue" evidence="2">
    <location>
        <position position="1"/>
    </location>
</feature>
<name>A0A2J6Q5F9_9HELO</name>
<accession>A0A2J6Q5F9</accession>
<feature type="domain" description="Retrotransposon gag" evidence="1">
    <location>
        <begin position="2"/>
        <end position="50"/>
    </location>
</feature>
<sequence length="58" mass="6832">QETENKLFQLKQGTDSLPIFTTKFEYILYKANSQNWPDINKISSFRNSLNSTLYSRLV</sequence>
<dbReference type="Pfam" id="PF03732">
    <property type="entry name" value="Retrotrans_gag"/>
    <property type="match status" value="1"/>
</dbReference>
<evidence type="ECO:0000259" key="1">
    <source>
        <dbReference type="Pfam" id="PF03732"/>
    </source>
</evidence>
<dbReference type="EMBL" id="KZ613481">
    <property type="protein sequence ID" value="PMD21483.1"/>
    <property type="molecule type" value="Genomic_DNA"/>
</dbReference>